<evidence type="ECO:0008006" key="3">
    <source>
        <dbReference type="Google" id="ProtNLM"/>
    </source>
</evidence>
<dbReference type="EMBL" id="GBRH01229858">
    <property type="protein sequence ID" value="JAD68037.1"/>
    <property type="molecule type" value="Transcribed_RNA"/>
</dbReference>
<evidence type="ECO:0000313" key="2">
    <source>
        <dbReference type="EMBL" id="JAD68037.1"/>
    </source>
</evidence>
<feature type="signal peptide" evidence="1">
    <location>
        <begin position="1"/>
        <end position="25"/>
    </location>
</feature>
<name>A0A0A9C963_ARUDO</name>
<organism evidence="2">
    <name type="scientific">Arundo donax</name>
    <name type="common">Giant reed</name>
    <name type="synonym">Donax arundinaceus</name>
    <dbReference type="NCBI Taxonomy" id="35708"/>
    <lineage>
        <taxon>Eukaryota</taxon>
        <taxon>Viridiplantae</taxon>
        <taxon>Streptophyta</taxon>
        <taxon>Embryophyta</taxon>
        <taxon>Tracheophyta</taxon>
        <taxon>Spermatophyta</taxon>
        <taxon>Magnoliopsida</taxon>
        <taxon>Liliopsida</taxon>
        <taxon>Poales</taxon>
        <taxon>Poaceae</taxon>
        <taxon>PACMAD clade</taxon>
        <taxon>Arundinoideae</taxon>
        <taxon>Arundineae</taxon>
        <taxon>Arundo</taxon>
    </lineage>
</organism>
<reference evidence="2" key="2">
    <citation type="journal article" date="2015" name="Data Brief">
        <title>Shoot transcriptome of the giant reed, Arundo donax.</title>
        <authorList>
            <person name="Barrero R.A."/>
            <person name="Guerrero F.D."/>
            <person name="Moolhuijzen P."/>
            <person name="Goolsby J.A."/>
            <person name="Tidwell J."/>
            <person name="Bellgard S.E."/>
            <person name="Bellgard M.I."/>
        </authorList>
    </citation>
    <scope>NUCLEOTIDE SEQUENCE</scope>
    <source>
        <tissue evidence="2">Shoot tissue taken approximately 20 cm above the soil surface</tissue>
    </source>
</reference>
<feature type="chain" id="PRO_5002046011" description="Secreted protein" evidence="1">
    <location>
        <begin position="26"/>
        <end position="69"/>
    </location>
</feature>
<protein>
    <recommendedName>
        <fullName evidence="3">Secreted protein</fullName>
    </recommendedName>
</protein>
<dbReference type="AlphaFoldDB" id="A0A0A9C963"/>
<proteinExistence type="predicted"/>
<sequence length="69" mass="7426">MLTAALACCLVLISACLLCVRRMLAMCSTGCLKEQASFLGRKMPLWAHTRNKGVKKLRPPAPNPALIGS</sequence>
<reference evidence="2" key="1">
    <citation type="submission" date="2014-09" db="EMBL/GenBank/DDBJ databases">
        <authorList>
            <person name="Magalhaes I.L.F."/>
            <person name="Oliveira U."/>
            <person name="Santos F.R."/>
            <person name="Vidigal T.H.D.A."/>
            <person name="Brescovit A.D."/>
            <person name="Santos A.J."/>
        </authorList>
    </citation>
    <scope>NUCLEOTIDE SEQUENCE</scope>
    <source>
        <tissue evidence="2">Shoot tissue taken approximately 20 cm above the soil surface</tissue>
    </source>
</reference>
<keyword evidence="1" id="KW-0732">Signal</keyword>
<accession>A0A0A9C963</accession>
<evidence type="ECO:0000256" key="1">
    <source>
        <dbReference type="SAM" id="SignalP"/>
    </source>
</evidence>